<dbReference type="RefSeq" id="WP_397558413.1">
    <property type="nucleotide sequence ID" value="NZ_JBIQWL010000014.1"/>
</dbReference>
<dbReference type="PANTHER" id="PTHR22925">
    <property type="entry name" value="GLYCOSYL HYDROLASE 43 FAMILY MEMBER"/>
    <property type="match status" value="1"/>
</dbReference>
<organism evidence="6 7">
    <name type="scientific">Microbacterium alkaliflavum</name>
    <dbReference type="NCBI Taxonomy" id="3248839"/>
    <lineage>
        <taxon>Bacteria</taxon>
        <taxon>Bacillati</taxon>
        <taxon>Actinomycetota</taxon>
        <taxon>Actinomycetes</taxon>
        <taxon>Micrococcales</taxon>
        <taxon>Microbacteriaceae</taxon>
        <taxon>Microbacterium</taxon>
    </lineage>
</organism>
<dbReference type="InterPro" id="IPR036573">
    <property type="entry name" value="CBM_sf_5/12"/>
</dbReference>
<feature type="domain" description="Chitin-binding type-3" evidence="5">
    <location>
        <begin position="933"/>
        <end position="976"/>
    </location>
</feature>
<evidence type="ECO:0000256" key="4">
    <source>
        <dbReference type="SAM" id="SignalP"/>
    </source>
</evidence>
<comment type="caution">
    <text evidence="6">The sequence shown here is derived from an EMBL/GenBank/DDBJ whole genome shotgun (WGS) entry which is preliminary data.</text>
</comment>
<dbReference type="EMBL" id="JBIQWL010000014">
    <property type="protein sequence ID" value="MFH8252986.1"/>
    <property type="molecule type" value="Genomic_DNA"/>
</dbReference>
<keyword evidence="2" id="KW-0378">Hydrolase</keyword>
<reference evidence="6 7" key="1">
    <citation type="submission" date="2024-09" db="EMBL/GenBank/DDBJ databases">
        <authorList>
            <person name="Pan X."/>
        </authorList>
    </citation>
    <scope>NUCLEOTIDE SEQUENCE [LARGE SCALE GENOMIC DNA]</scope>
    <source>
        <strain evidence="6 7">B2969</strain>
    </source>
</reference>
<dbReference type="CDD" id="cd12215">
    <property type="entry name" value="ChiC_BD"/>
    <property type="match status" value="2"/>
</dbReference>
<evidence type="ECO:0000259" key="5">
    <source>
        <dbReference type="SMART" id="SM00495"/>
    </source>
</evidence>
<dbReference type="Gene3D" id="1.20.1270.70">
    <property type="entry name" value="Designed single chain three-helix bundle"/>
    <property type="match status" value="1"/>
</dbReference>
<dbReference type="InterPro" id="IPR003610">
    <property type="entry name" value="CBM5/12"/>
</dbReference>
<evidence type="ECO:0000313" key="7">
    <source>
        <dbReference type="Proteomes" id="UP001610861"/>
    </source>
</evidence>
<dbReference type="Gene3D" id="2.10.10.20">
    <property type="entry name" value="Carbohydrate-binding module superfamily 5/12"/>
    <property type="match status" value="2"/>
</dbReference>
<dbReference type="Proteomes" id="UP001610861">
    <property type="component" value="Unassembled WGS sequence"/>
</dbReference>
<feature type="signal peptide" evidence="4">
    <location>
        <begin position="1"/>
        <end position="22"/>
    </location>
</feature>
<evidence type="ECO:0000256" key="1">
    <source>
        <dbReference type="ARBA" id="ARBA00009865"/>
    </source>
</evidence>
<dbReference type="Pfam" id="PF07554">
    <property type="entry name" value="FIVAR"/>
    <property type="match status" value="2"/>
</dbReference>
<keyword evidence="4" id="KW-0732">Signal</keyword>
<feature type="domain" description="Chitin-binding type-3" evidence="5">
    <location>
        <begin position="983"/>
        <end position="1026"/>
    </location>
</feature>
<sequence>MATIALVAALMVPAIAAPSAVAAETSVTVGYKAVTTQRGTPNLTYYSCPAGSKWDVYSTNTWAPAGCWFEIVFSGHTAELYGTTRSGHGTGNVFIDDVKVGTINYGTATNSTVRRLFSYGGMTDGPHTLRLEVAGNGVDHSSGLFKSGVPDTTDALDWLYGAVKDKAAADYTTGSWPAFAAALATSKQLVDAKSGTAAEREAARAALQSASDALVMVRGLRDIIEGYASRVPADFTLDSWTSFAGALAAAGDVAADPNAAKAAVVAAKNALQDAASALVTTSEGTFQPISNNTFWKDTDGNPIYSQGGGIFRFGDTYYWYGVRYTGAALYQANPTRLFNNDVTFVSIPVYSSKDLVNWRFENEVATAKTPLHIPASKGVGFAQMTTLADASWLGRIGVAYNENTGKYVLVIQMAQDKFPDPDGQAGVLLLQGDSPTDDFEFGNVQKRIVNSPTDATGDQTVFSDDDGNDYLIFSNSSGRARAFVSKLAESDSLSIEPAVQIGYNPQGREGNAMFEFEDRYYMAASALHGWNTSPNYVIQSQTDQIQGEYSGEFVLPGTEMDYSHVTQTGFFVTVKGTKKETVLYAGDRWADFAWNGLGYNQWVPIDKDGDGLRFHSVSDWEFNAVTGEWRVGAKNNYILNPEFAADRIIVPQLTGWTNRIDADSASQAFITNVTPGSPGTRFGLKLGATTAFSGGVSQTVDVPDGVYRFALTSNTTGGFEYARAVVTGAGGERSVLDLNRTTAGWRSSELTDIPISGGTATVTFEARGSGGQSVTLDGLSLVRQTVDKGALHAAVAAAASRALGDYSARTWPRFAAALATAQAADGSATATQSAVDAAAAGLTDAADALEPAVTGVTLALPKSLYAVGEQVGSVTVTARFADGSSGLLPADAFSLTGFTSSAPGSITVTATVAAERLATGAPVQQATATATVATAWTATAVFLENAQVVFEGTLWKASWWTKSQKPGDPYGPWQQLITAPDGTAVWTKSRIFTAGEVVVHEGRLYTAKWWTRNQAPGDPNGPWQPRG</sequence>
<dbReference type="Gene3D" id="2.60.120.260">
    <property type="entry name" value="Galactose-binding domain-like"/>
    <property type="match status" value="2"/>
</dbReference>
<evidence type="ECO:0000313" key="6">
    <source>
        <dbReference type="EMBL" id="MFH8252986.1"/>
    </source>
</evidence>
<dbReference type="Gene3D" id="2.115.10.20">
    <property type="entry name" value="Glycosyl hydrolase domain, family 43"/>
    <property type="match status" value="1"/>
</dbReference>
<accession>A0ABW7QDK5</accession>
<dbReference type="SMART" id="SM00495">
    <property type="entry name" value="ChtBD3"/>
    <property type="match status" value="2"/>
</dbReference>
<dbReference type="SUPFAM" id="SSF75005">
    <property type="entry name" value="Arabinanase/levansucrase/invertase"/>
    <property type="match status" value="1"/>
</dbReference>
<protein>
    <submittedName>
        <fullName evidence="6">Family 43 glycosylhydrolase</fullName>
    </submittedName>
</protein>
<dbReference type="InterPro" id="IPR023296">
    <property type="entry name" value="Glyco_hydro_beta-prop_sf"/>
</dbReference>
<name>A0ABW7QDK5_9MICO</name>
<dbReference type="InterPro" id="IPR006710">
    <property type="entry name" value="Glyco_hydro_43"/>
</dbReference>
<proteinExistence type="inferred from homology"/>
<dbReference type="CDD" id="cd18823">
    <property type="entry name" value="GH43_RcAra43A-like"/>
    <property type="match status" value="1"/>
</dbReference>
<evidence type="ECO:0000256" key="2">
    <source>
        <dbReference type="ARBA" id="ARBA00022801"/>
    </source>
</evidence>
<dbReference type="Pfam" id="PF04616">
    <property type="entry name" value="Glyco_hydro_43"/>
    <property type="match status" value="1"/>
</dbReference>
<dbReference type="PANTHER" id="PTHR22925:SF3">
    <property type="entry name" value="GLYCOSYL HYDROLASE FAMILY PROTEIN 43"/>
    <property type="match status" value="1"/>
</dbReference>
<feature type="chain" id="PRO_5045301708" evidence="4">
    <location>
        <begin position="23"/>
        <end position="1027"/>
    </location>
</feature>
<keyword evidence="7" id="KW-1185">Reference proteome</keyword>
<evidence type="ECO:0000256" key="3">
    <source>
        <dbReference type="ARBA" id="ARBA00023295"/>
    </source>
</evidence>
<dbReference type="SUPFAM" id="SSF51055">
    <property type="entry name" value="Carbohydrate binding domain"/>
    <property type="match status" value="2"/>
</dbReference>
<dbReference type="Pfam" id="PF02839">
    <property type="entry name" value="CBM_5_12"/>
    <property type="match status" value="1"/>
</dbReference>
<gene>
    <name evidence="6" type="ORF">ACH3VR_21650</name>
</gene>
<dbReference type="Gene3D" id="1.20.1270.90">
    <property type="entry name" value="AF1782-like"/>
    <property type="match status" value="2"/>
</dbReference>
<keyword evidence="3" id="KW-0326">Glycosidase</keyword>
<comment type="similarity">
    <text evidence="1">Belongs to the glycosyl hydrolase 43 family.</text>
</comment>